<evidence type="ECO:0000256" key="2">
    <source>
        <dbReference type="SAM" id="Phobius"/>
    </source>
</evidence>
<dbReference type="Pfam" id="PF00498">
    <property type="entry name" value="FHA"/>
    <property type="match status" value="2"/>
</dbReference>
<dbReference type="SUPFAM" id="SSF49879">
    <property type="entry name" value="SMAD/FHA domain"/>
    <property type="match status" value="2"/>
</dbReference>
<dbReference type="Gene3D" id="2.60.200.20">
    <property type="match status" value="2"/>
</dbReference>
<sequence>MLKIKRQDKPHPPVLIVEKLYSIGTAADNNLVLKEPDIDSVHARLVNTNGQITLKDNTSSSGCFVNGQRITQKLLQPGDFIKIGCAEFEVLPLTQTDRQAQADDCWHLVADSSWLAGQSFIIAKDSRCIIGRSSECDITIAGTHLSRRHTEVSVVGSSLRVRDLGSANGTFVNERPVKDDLAHNGDQLRVDVYSFRIVGPDDGADKTQIRNSPLPEFTKTVERKTTSAEPKRWKTRPTSPGNRMEPTYRESRGIRLWPWVALCAAALSILLFLLLR</sequence>
<accession>A0ABU4S1H7</accession>
<feature type="transmembrane region" description="Helical" evidence="2">
    <location>
        <begin position="256"/>
        <end position="275"/>
    </location>
</feature>
<name>A0ABU4S1H7_9GAMM</name>
<evidence type="ECO:0000313" key="4">
    <source>
        <dbReference type="EMBL" id="MDX6850341.1"/>
    </source>
</evidence>
<feature type="domain" description="FHA" evidence="3">
    <location>
        <begin position="128"/>
        <end position="177"/>
    </location>
</feature>
<comment type="caution">
    <text evidence="4">The sequence shown here is derived from an EMBL/GenBank/DDBJ whole genome shotgun (WGS) entry which is preliminary data.</text>
</comment>
<dbReference type="InterPro" id="IPR008984">
    <property type="entry name" value="SMAD_FHA_dom_sf"/>
</dbReference>
<dbReference type="InterPro" id="IPR050923">
    <property type="entry name" value="Cell_Proc_Reg/RNA_Proc"/>
</dbReference>
<feature type="compositionally biased region" description="Basic and acidic residues" evidence="1">
    <location>
        <begin position="219"/>
        <end position="232"/>
    </location>
</feature>
<evidence type="ECO:0000256" key="1">
    <source>
        <dbReference type="SAM" id="MobiDB-lite"/>
    </source>
</evidence>
<dbReference type="InterPro" id="IPR000253">
    <property type="entry name" value="FHA_dom"/>
</dbReference>
<keyword evidence="2" id="KW-0472">Membrane</keyword>
<dbReference type="EMBL" id="JAXAFO010000023">
    <property type="protein sequence ID" value="MDX6850341.1"/>
    <property type="molecule type" value="Genomic_DNA"/>
</dbReference>
<evidence type="ECO:0000313" key="5">
    <source>
        <dbReference type="Proteomes" id="UP001273505"/>
    </source>
</evidence>
<dbReference type="PANTHER" id="PTHR23308">
    <property type="entry name" value="NUCLEAR INHIBITOR OF PROTEIN PHOSPHATASE-1"/>
    <property type="match status" value="1"/>
</dbReference>
<keyword evidence="2" id="KW-1133">Transmembrane helix</keyword>
<feature type="domain" description="FHA" evidence="3">
    <location>
        <begin position="21"/>
        <end position="70"/>
    </location>
</feature>
<dbReference type="SMART" id="SM00240">
    <property type="entry name" value="FHA"/>
    <property type="match status" value="2"/>
</dbReference>
<protein>
    <submittedName>
        <fullName evidence="4">FHA domain-containing protein</fullName>
    </submittedName>
</protein>
<keyword evidence="2" id="KW-0812">Transmembrane</keyword>
<evidence type="ECO:0000259" key="3">
    <source>
        <dbReference type="PROSITE" id="PS50006"/>
    </source>
</evidence>
<dbReference type="CDD" id="cd00060">
    <property type="entry name" value="FHA"/>
    <property type="match status" value="2"/>
</dbReference>
<gene>
    <name evidence="4" type="ORF">SCD92_13285</name>
</gene>
<reference evidence="4 5" key="1">
    <citation type="submission" date="2023-11" db="EMBL/GenBank/DDBJ databases">
        <title>Gilvimarinus fulvus sp. nov., isolated from the surface of Kelp.</title>
        <authorList>
            <person name="Sun Y.Y."/>
            <person name="Gong Y."/>
            <person name="Du Z.J."/>
        </authorList>
    </citation>
    <scope>NUCLEOTIDE SEQUENCE [LARGE SCALE GENOMIC DNA]</scope>
    <source>
        <strain evidence="4 5">SDUM040013</strain>
    </source>
</reference>
<dbReference type="PROSITE" id="PS50006">
    <property type="entry name" value="FHA_DOMAIN"/>
    <property type="match status" value="2"/>
</dbReference>
<dbReference type="Proteomes" id="UP001273505">
    <property type="component" value="Unassembled WGS sequence"/>
</dbReference>
<dbReference type="RefSeq" id="WP_302722318.1">
    <property type="nucleotide sequence ID" value="NZ_JAULRU010000514.1"/>
</dbReference>
<proteinExistence type="predicted"/>
<organism evidence="4 5">
    <name type="scientific">Gilvimarinus gilvus</name>
    <dbReference type="NCBI Taxonomy" id="3058038"/>
    <lineage>
        <taxon>Bacteria</taxon>
        <taxon>Pseudomonadati</taxon>
        <taxon>Pseudomonadota</taxon>
        <taxon>Gammaproteobacteria</taxon>
        <taxon>Cellvibrionales</taxon>
        <taxon>Cellvibrionaceae</taxon>
        <taxon>Gilvimarinus</taxon>
    </lineage>
</organism>
<feature type="region of interest" description="Disordered" evidence="1">
    <location>
        <begin position="219"/>
        <end position="246"/>
    </location>
</feature>
<keyword evidence="5" id="KW-1185">Reference proteome</keyword>